<dbReference type="Gene3D" id="3.40.190.10">
    <property type="entry name" value="Periplasmic binding protein-like II"/>
    <property type="match status" value="2"/>
</dbReference>
<organism evidence="3 4">
    <name type="scientific">Aurantimonas aggregata</name>
    <dbReference type="NCBI Taxonomy" id="2047720"/>
    <lineage>
        <taxon>Bacteria</taxon>
        <taxon>Pseudomonadati</taxon>
        <taxon>Pseudomonadota</taxon>
        <taxon>Alphaproteobacteria</taxon>
        <taxon>Hyphomicrobiales</taxon>
        <taxon>Aurantimonadaceae</taxon>
        <taxon>Aurantimonas</taxon>
    </lineage>
</organism>
<comment type="caution">
    <text evidence="3">The sequence shown here is derived from an EMBL/GenBank/DDBJ whole genome shotgun (WGS) entry which is preliminary data.</text>
</comment>
<protein>
    <submittedName>
        <fullName evidence="3">ABC transporter substrate-binding protein</fullName>
    </submittedName>
</protein>
<gene>
    <name evidence="3" type="ORF">GTW51_09955</name>
</gene>
<dbReference type="AlphaFoldDB" id="A0A6L9MGS7"/>
<dbReference type="InterPro" id="IPR027939">
    <property type="entry name" value="NMT1/THI5"/>
</dbReference>
<dbReference type="RefSeq" id="WP_163043762.1">
    <property type="nucleotide sequence ID" value="NZ_JAAAMJ010000005.1"/>
</dbReference>
<dbReference type="InterPro" id="IPR015168">
    <property type="entry name" value="SsuA/THI5"/>
</dbReference>
<keyword evidence="4" id="KW-1185">Reference proteome</keyword>
<feature type="chain" id="PRO_5027063628" evidence="1">
    <location>
        <begin position="25"/>
        <end position="319"/>
    </location>
</feature>
<feature type="domain" description="SsuA/THI5-like" evidence="2">
    <location>
        <begin position="41"/>
        <end position="253"/>
    </location>
</feature>
<keyword evidence="1" id="KW-0732">Signal</keyword>
<proteinExistence type="predicted"/>
<evidence type="ECO:0000313" key="4">
    <source>
        <dbReference type="Proteomes" id="UP000476332"/>
    </source>
</evidence>
<evidence type="ECO:0000259" key="2">
    <source>
        <dbReference type="Pfam" id="PF09084"/>
    </source>
</evidence>
<evidence type="ECO:0000256" key="1">
    <source>
        <dbReference type="SAM" id="SignalP"/>
    </source>
</evidence>
<dbReference type="EMBL" id="JAAAMJ010000005">
    <property type="protein sequence ID" value="NDV87025.1"/>
    <property type="molecule type" value="Genomic_DNA"/>
</dbReference>
<dbReference type="GO" id="GO:0009228">
    <property type="term" value="P:thiamine biosynthetic process"/>
    <property type="evidence" value="ECO:0007669"/>
    <property type="project" value="InterPro"/>
</dbReference>
<dbReference type="SUPFAM" id="SSF53850">
    <property type="entry name" value="Periplasmic binding protein-like II"/>
    <property type="match status" value="1"/>
</dbReference>
<feature type="signal peptide" evidence="1">
    <location>
        <begin position="1"/>
        <end position="24"/>
    </location>
</feature>
<dbReference type="Proteomes" id="UP000476332">
    <property type="component" value="Unassembled WGS sequence"/>
</dbReference>
<dbReference type="Pfam" id="PF09084">
    <property type="entry name" value="NMT1"/>
    <property type="match status" value="1"/>
</dbReference>
<accession>A0A6L9MGS7</accession>
<dbReference type="PANTHER" id="PTHR31528">
    <property type="entry name" value="4-AMINO-5-HYDROXYMETHYL-2-METHYLPYRIMIDINE PHOSPHATE SYNTHASE THI11-RELATED"/>
    <property type="match status" value="1"/>
</dbReference>
<evidence type="ECO:0000313" key="3">
    <source>
        <dbReference type="EMBL" id="NDV87025.1"/>
    </source>
</evidence>
<dbReference type="PANTHER" id="PTHR31528:SF3">
    <property type="entry name" value="THIAMINE BIOSYNTHESIS PROTEIN HI_0357-RELATED"/>
    <property type="match status" value="1"/>
</dbReference>
<sequence length="319" mass="34565">MIRSLVLAACLVLAGLANVSAAQAQDAGPDKLTVLLEWFINPDHAPLVIAEELGLFEEEGLVVELIAPSDPSAPPRLVAASQAEIAIHYQPNLYLDHAAGLPLKRFGTLIETPLNTVTVLADGGIQNLADLEGKRIGFSVSGFEDAMLGRMLASEGVSAEDIELINVNFALTTSLISGQVDATIGGFRNFELTQMKLAGAEGRSFFPEEHGVPIYDELIYITHDDLVADDRLPRFLAAAEKGAIYLTNHPEEAWQLFIKAHPDLDDPLNRQAWIDTLPRFAKRPAALDRGRYERFGSFMAESGLIETAPAVDAVAIAVW</sequence>
<name>A0A6L9MGS7_9HYPH</name>
<reference evidence="3 4" key="1">
    <citation type="submission" date="2020-01" db="EMBL/GenBank/DDBJ databases">
        <title>Genomes of bacteria type strains.</title>
        <authorList>
            <person name="Chen J."/>
            <person name="Zhu S."/>
            <person name="Chen J."/>
        </authorList>
    </citation>
    <scope>NUCLEOTIDE SEQUENCE [LARGE SCALE GENOMIC DNA]</scope>
    <source>
        <strain evidence="3 4">KCTC 52919</strain>
    </source>
</reference>